<sequence>MRFDDSVGVLSAGAFAAELSASWIRSLGYRSRIVDVAELAECRVLPKVLVVDGAAASTTLPPLLVHLVKVVVVVDVTDLGAVLPGATVVRDAAGAPAAIRSAITDVLGEGRVRVVITPRELEVMAKYVMGATVKETASAHFVAECTVRTHYRRVTQRYEAAGRPVANKAQLLLAMVADGWLTVDGTVARPAPPDLG</sequence>
<dbReference type="RefSeq" id="WP_008379346.1">
    <property type="nucleotide sequence ID" value="NZ_BAOP01000017.1"/>
</dbReference>
<protein>
    <recommendedName>
        <fullName evidence="1">HTH luxR-type domain-containing protein</fullName>
    </recommendedName>
</protein>
<dbReference type="eggNOG" id="COG2197">
    <property type="taxonomic scope" value="Bacteria"/>
</dbReference>
<dbReference type="Gene3D" id="1.10.10.10">
    <property type="entry name" value="Winged helix-like DNA-binding domain superfamily/Winged helix DNA-binding domain"/>
    <property type="match status" value="1"/>
</dbReference>
<dbReference type="Proteomes" id="UP000035009">
    <property type="component" value="Unassembled WGS sequence"/>
</dbReference>
<dbReference type="STRING" id="410332.SAMN04488550_0269"/>
<accession>M3UL20</accession>
<dbReference type="InterPro" id="IPR016032">
    <property type="entry name" value="Sig_transdc_resp-reg_C-effctor"/>
</dbReference>
<name>M3UL20_GORML</name>
<evidence type="ECO:0000313" key="2">
    <source>
        <dbReference type="EMBL" id="GAC80370.1"/>
    </source>
</evidence>
<proteinExistence type="predicted"/>
<dbReference type="SUPFAM" id="SSF46894">
    <property type="entry name" value="C-terminal effector domain of the bipartite response regulators"/>
    <property type="match status" value="1"/>
</dbReference>
<dbReference type="Pfam" id="PF00196">
    <property type="entry name" value="GerE"/>
    <property type="match status" value="1"/>
</dbReference>
<dbReference type="InterPro" id="IPR000792">
    <property type="entry name" value="Tscrpt_reg_LuxR_C"/>
</dbReference>
<dbReference type="SMART" id="SM00421">
    <property type="entry name" value="HTH_LUXR"/>
    <property type="match status" value="1"/>
</dbReference>
<comment type="caution">
    <text evidence="2">The sequence shown here is derived from an EMBL/GenBank/DDBJ whole genome shotgun (WGS) entry which is preliminary data.</text>
</comment>
<feature type="domain" description="HTH luxR-type" evidence="1">
    <location>
        <begin position="113"/>
        <end position="170"/>
    </location>
</feature>
<evidence type="ECO:0000313" key="3">
    <source>
        <dbReference type="Proteomes" id="UP000035009"/>
    </source>
</evidence>
<dbReference type="InterPro" id="IPR036388">
    <property type="entry name" value="WH-like_DNA-bd_sf"/>
</dbReference>
<dbReference type="EMBL" id="BAOP01000017">
    <property type="protein sequence ID" value="GAC80370.1"/>
    <property type="molecule type" value="Genomic_DNA"/>
</dbReference>
<evidence type="ECO:0000259" key="1">
    <source>
        <dbReference type="SMART" id="SM00421"/>
    </source>
</evidence>
<reference evidence="2 3" key="1">
    <citation type="submission" date="2013-02" db="EMBL/GenBank/DDBJ databases">
        <title>Whole genome shotgun sequence of Gordonia malaquae NBRC 108250.</title>
        <authorList>
            <person name="Yoshida I."/>
            <person name="Hosoyama A."/>
            <person name="Tsuchikane K."/>
            <person name="Ando Y."/>
            <person name="Baba S."/>
            <person name="Ohji S."/>
            <person name="Hamada M."/>
            <person name="Tamura T."/>
            <person name="Yamazoe A."/>
            <person name="Yamazaki S."/>
            <person name="Fujita N."/>
        </authorList>
    </citation>
    <scope>NUCLEOTIDE SEQUENCE [LARGE SCALE GENOMIC DNA]</scope>
    <source>
        <strain evidence="2 3">NBRC 108250</strain>
    </source>
</reference>
<dbReference type="GO" id="GO:0003677">
    <property type="term" value="F:DNA binding"/>
    <property type="evidence" value="ECO:0007669"/>
    <property type="project" value="InterPro"/>
</dbReference>
<organism evidence="2 3">
    <name type="scientific">Gordonia malaquae NBRC 108250</name>
    <dbReference type="NCBI Taxonomy" id="1223542"/>
    <lineage>
        <taxon>Bacteria</taxon>
        <taxon>Bacillati</taxon>
        <taxon>Actinomycetota</taxon>
        <taxon>Actinomycetes</taxon>
        <taxon>Mycobacteriales</taxon>
        <taxon>Gordoniaceae</taxon>
        <taxon>Gordonia</taxon>
    </lineage>
</organism>
<dbReference type="GO" id="GO:0006355">
    <property type="term" value="P:regulation of DNA-templated transcription"/>
    <property type="evidence" value="ECO:0007669"/>
    <property type="project" value="InterPro"/>
</dbReference>
<keyword evidence="3" id="KW-1185">Reference proteome</keyword>
<dbReference type="AlphaFoldDB" id="M3UL20"/>
<gene>
    <name evidence="2" type="ORF">GM1_017_00280</name>
</gene>